<organism evidence="2 3">
    <name type="scientific">Helicobacter mehlei</name>
    <dbReference type="NCBI Taxonomy" id="2316080"/>
    <lineage>
        <taxon>Bacteria</taxon>
        <taxon>Pseudomonadati</taxon>
        <taxon>Campylobacterota</taxon>
        <taxon>Epsilonproteobacteria</taxon>
        <taxon>Campylobacterales</taxon>
        <taxon>Helicobacteraceae</taxon>
        <taxon>Helicobacter</taxon>
    </lineage>
</organism>
<evidence type="ECO:0000313" key="3">
    <source>
        <dbReference type="Proteomes" id="UP000319322"/>
    </source>
</evidence>
<reference evidence="3" key="1">
    <citation type="submission" date="2019-07" db="EMBL/GenBank/DDBJ databases">
        <title>Helicobacter labacensis sp. nov., Helicobacter mehlei sp. nov. and Helicobacter vulpis sp. nov., isolated from gastric mucosa of red fox (Vulpis vulpis).</title>
        <authorList>
            <person name="Papic B."/>
        </authorList>
    </citation>
    <scope>NUCLEOTIDE SEQUENCE [LARGE SCALE GENOMIC DNA]</scope>
    <source>
        <strain evidence="3">L8b</strain>
    </source>
</reference>
<keyword evidence="3" id="KW-1185">Reference proteome</keyword>
<dbReference type="EMBL" id="VKGC01000028">
    <property type="protein sequence ID" value="TSA80337.1"/>
    <property type="molecule type" value="Genomic_DNA"/>
</dbReference>
<reference evidence="2 3" key="3">
    <citation type="submission" date="2019-07" db="EMBL/GenBank/DDBJ databases">
        <authorList>
            <person name="Papic B."/>
        </authorList>
    </citation>
    <scope>NUCLEOTIDE SEQUENCE [LARGE SCALE GENOMIC DNA]</scope>
    <source>
        <strain evidence="2 3">L8b</strain>
    </source>
</reference>
<dbReference type="PANTHER" id="PTHR32204:SF0">
    <property type="entry name" value="ATPASE RAVA"/>
    <property type="match status" value="1"/>
</dbReference>
<feature type="domain" description="MoxR" evidence="1">
    <location>
        <begin position="8"/>
        <end position="78"/>
    </location>
</feature>
<dbReference type="RefSeq" id="WP_120948723.1">
    <property type="nucleotide sequence ID" value="NZ_QXQP01000032.1"/>
</dbReference>
<dbReference type="PANTHER" id="PTHR32204">
    <property type="entry name" value="ATPASE RAVA"/>
    <property type="match status" value="1"/>
</dbReference>
<dbReference type="Pfam" id="PF20030">
    <property type="entry name" value="bpMoxR"/>
    <property type="match status" value="1"/>
</dbReference>
<comment type="caution">
    <text evidence="2">The sequence shown here is derived from an EMBL/GenBank/DDBJ whole genome shotgun (WGS) entry which is preliminary data.</text>
</comment>
<dbReference type="Gene3D" id="3.40.50.300">
    <property type="entry name" value="P-loop containing nucleotide triphosphate hydrolases"/>
    <property type="match status" value="1"/>
</dbReference>
<protein>
    <submittedName>
        <fullName evidence="2">Regulator protein</fullName>
    </submittedName>
</protein>
<dbReference type="OrthoDB" id="1814213at2"/>
<dbReference type="InterPro" id="IPR050513">
    <property type="entry name" value="RavA_ATPases"/>
</dbReference>
<sequence length="79" mass="8869">MSHKYKDRVKNLIAELEKDLFEREECVRLVLLAMFAGKAIFLYGPPGTAKSMIARKVSLAFGTPEDIFGPLDIGQLKQI</sequence>
<dbReference type="AlphaFoldDB" id="A0A553UJD8"/>
<gene>
    <name evidence="2" type="ORF">FNE76_07410</name>
</gene>
<dbReference type="SUPFAM" id="SSF52540">
    <property type="entry name" value="P-loop containing nucleoside triphosphate hydrolases"/>
    <property type="match status" value="1"/>
</dbReference>
<proteinExistence type="predicted"/>
<dbReference type="InterPro" id="IPR027417">
    <property type="entry name" value="P-loop_NTPase"/>
</dbReference>
<dbReference type="InterPro" id="IPR045427">
    <property type="entry name" value="MoxR"/>
</dbReference>
<reference evidence="2 3" key="2">
    <citation type="submission" date="2019-07" db="EMBL/GenBank/DDBJ databases">
        <title>Helicobacter labacensis sp. nov., Helicobacter mehlei sp. nov. and Helicobacter vulpis sp. nov., isolated from gastric mucosa of red fox (Vulpis vulpis).</title>
        <authorList>
            <person name="Kusar D."/>
            <person name="Gruntar I."/>
            <person name="Pate M."/>
            <person name="Zajc U."/>
            <person name="Ocepek M."/>
        </authorList>
    </citation>
    <scope>NUCLEOTIDE SEQUENCE [LARGE SCALE GENOMIC DNA]</scope>
    <source>
        <strain evidence="2 3">L8b</strain>
    </source>
</reference>
<dbReference type="Proteomes" id="UP000319322">
    <property type="component" value="Unassembled WGS sequence"/>
</dbReference>
<evidence type="ECO:0000259" key="1">
    <source>
        <dbReference type="Pfam" id="PF20030"/>
    </source>
</evidence>
<evidence type="ECO:0000313" key="2">
    <source>
        <dbReference type="EMBL" id="TSA80337.1"/>
    </source>
</evidence>
<accession>A0A553UJD8</accession>
<name>A0A553UJD8_9HELI</name>